<evidence type="ECO:0000256" key="1">
    <source>
        <dbReference type="ARBA" id="ARBA00023125"/>
    </source>
</evidence>
<gene>
    <name evidence="4" type="ORF">J2Y69_001192</name>
</gene>
<accession>A0ABU1SAI1</accession>
<dbReference type="InterPro" id="IPR036271">
    <property type="entry name" value="Tet_transcr_reg_TetR-rel_C_sf"/>
</dbReference>
<dbReference type="EMBL" id="JAVDUM010000004">
    <property type="protein sequence ID" value="MDR6866599.1"/>
    <property type="molecule type" value="Genomic_DNA"/>
</dbReference>
<dbReference type="Gene3D" id="1.10.357.10">
    <property type="entry name" value="Tetracycline Repressor, domain 2"/>
    <property type="match status" value="1"/>
</dbReference>
<dbReference type="InterPro" id="IPR041678">
    <property type="entry name" value="TetR_C_16"/>
</dbReference>
<dbReference type="InterPro" id="IPR050109">
    <property type="entry name" value="HTH-type_TetR-like_transc_reg"/>
</dbReference>
<dbReference type="PROSITE" id="PS50977">
    <property type="entry name" value="HTH_TETR_2"/>
    <property type="match status" value="1"/>
</dbReference>
<dbReference type="PANTHER" id="PTHR30055:SF235">
    <property type="entry name" value="TRANSCRIPTIONAL REGULATORY PROTEIN"/>
    <property type="match status" value="1"/>
</dbReference>
<sequence>MTAVRRRGRPRGETGARDRIVAAAVHEFGEKGYDAATIRAIATGAGVDSALVHHYFGTKADLFAEAAGFPLRPDVEVPLILRGPREEAGERIVRYVLESFERPEVRKRGVMLLRSAVGGRATTPLLAGFLSRELLPRISRTLDAPDAELRATLVGSQIAGMLIARYVLRLPGLAEASVDELVDRVGPTIQRYLFGADPA</sequence>
<dbReference type="InterPro" id="IPR009057">
    <property type="entry name" value="Homeodomain-like_sf"/>
</dbReference>
<dbReference type="RefSeq" id="WP_310018566.1">
    <property type="nucleotide sequence ID" value="NZ_JAVDUM010000004.1"/>
</dbReference>
<keyword evidence="1 2" id="KW-0238">DNA-binding</keyword>
<dbReference type="Gene3D" id="1.10.10.60">
    <property type="entry name" value="Homeodomain-like"/>
    <property type="match status" value="1"/>
</dbReference>
<keyword evidence="5" id="KW-1185">Reference proteome</keyword>
<name>A0ABU1SAI1_9MICO</name>
<reference evidence="4 5" key="1">
    <citation type="submission" date="2023-07" db="EMBL/GenBank/DDBJ databases">
        <title>Sorghum-associated microbial communities from plants grown in Nebraska, USA.</title>
        <authorList>
            <person name="Schachtman D."/>
        </authorList>
    </citation>
    <scope>NUCLEOTIDE SEQUENCE [LARGE SCALE GENOMIC DNA]</scope>
    <source>
        <strain evidence="4 5">2980</strain>
    </source>
</reference>
<feature type="DNA-binding region" description="H-T-H motif" evidence="2">
    <location>
        <begin position="37"/>
        <end position="56"/>
    </location>
</feature>
<dbReference type="SUPFAM" id="SSF48498">
    <property type="entry name" value="Tetracyclin repressor-like, C-terminal domain"/>
    <property type="match status" value="1"/>
</dbReference>
<feature type="domain" description="HTH tetR-type" evidence="3">
    <location>
        <begin position="14"/>
        <end position="74"/>
    </location>
</feature>
<dbReference type="Pfam" id="PF17920">
    <property type="entry name" value="TetR_C_16"/>
    <property type="match status" value="1"/>
</dbReference>
<dbReference type="Pfam" id="PF00440">
    <property type="entry name" value="TetR_N"/>
    <property type="match status" value="1"/>
</dbReference>
<protein>
    <submittedName>
        <fullName evidence="4">AcrR family transcriptional regulator</fullName>
    </submittedName>
</protein>
<evidence type="ECO:0000256" key="2">
    <source>
        <dbReference type="PROSITE-ProRule" id="PRU00335"/>
    </source>
</evidence>
<dbReference type="InterPro" id="IPR001647">
    <property type="entry name" value="HTH_TetR"/>
</dbReference>
<evidence type="ECO:0000259" key="3">
    <source>
        <dbReference type="PROSITE" id="PS50977"/>
    </source>
</evidence>
<comment type="caution">
    <text evidence="4">The sequence shown here is derived from an EMBL/GenBank/DDBJ whole genome shotgun (WGS) entry which is preliminary data.</text>
</comment>
<dbReference type="SUPFAM" id="SSF46689">
    <property type="entry name" value="Homeodomain-like"/>
    <property type="match status" value="1"/>
</dbReference>
<organism evidence="4 5">
    <name type="scientific">Microbacterium resistens</name>
    <dbReference type="NCBI Taxonomy" id="156977"/>
    <lineage>
        <taxon>Bacteria</taxon>
        <taxon>Bacillati</taxon>
        <taxon>Actinomycetota</taxon>
        <taxon>Actinomycetes</taxon>
        <taxon>Micrococcales</taxon>
        <taxon>Microbacteriaceae</taxon>
        <taxon>Microbacterium</taxon>
    </lineage>
</organism>
<proteinExistence type="predicted"/>
<dbReference type="PANTHER" id="PTHR30055">
    <property type="entry name" value="HTH-TYPE TRANSCRIPTIONAL REGULATOR RUTR"/>
    <property type="match status" value="1"/>
</dbReference>
<dbReference type="Proteomes" id="UP001259347">
    <property type="component" value="Unassembled WGS sequence"/>
</dbReference>
<dbReference type="PRINTS" id="PR00455">
    <property type="entry name" value="HTHTETR"/>
</dbReference>
<evidence type="ECO:0000313" key="4">
    <source>
        <dbReference type="EMBL" id="MDR6866599.1"/>
    </source>
</evidence>
<evidence type="ECO:0000313" key="5">
    <source>
        <dbReference type="Proteomes" id="UP001259347"/>
    </source>
</evidence>